<feature type="binding site" evidence="6">
    <location>
        <position position="431"/>
    </location>
    <ligand>
        <name>Zn(2+)</name>
        <dbReference type="ChEBI" id="CHEBI:29105"/>
        <note>catalytic</note>
    </ligand>
</feature>
<feature type="compositionally biased region" description="Basic and acidic residues" evidence="8">
    <location>
        <begin position="37"/>
        <end position="46"/>
    </location>
</feature>
<evidence type="ECO:0000313" key="12">
    <source>
        <dbReference type="Proteomes" id="UP001642483"/>
    </source>
</evidence>
<feature type="binding site" evidence="6">
    <location>
        <position position="437"/>
    </location>
    <ligand>
        <name>Zn(2+)</name>
        <dbReference type="ChEBI" id="CHEBI:29105"/>
        <note>catalytic</note>
    </ligand>
</feature>
<dbReference type="EC" id="3.4.24.-" evidence="7"/>
<evidence type="ECO:0000256" key="2">
    <source>
        <dbReference type="ARBA" id="ARBA00022723"/>
    </source>
</evidence>
<keyword evidence="2 6" id="KW-0479">Metal-binding</keyword>
<comment type="cofactor">
    <cofactor evidence="6 7">
        <name>Zn(2+)</name>
        <dbReference type="ChEBI" id="CHEBI:29105"/>
    </cofactor>
    <text evidence="6 7">Binds 1 zinc ion per subunit.</text>
</comment>
<keyword evidence="4 6" id="KW-0862">Zinc</keyword>
<protein>
    <recommendedName>
        <fullName evidence="7">Metalloendopeptidase</fullName>
        <ecNumber evidence="7">3.4.24.-</ecNumber>
    </recommendedName>
</protein>
<dbReference type="InterPro" id="IPR006026">
    <property type="entry name" value="Peptidase_Metallo"/>
</dbReference>
<keyword evidence="1 7" id="KW-0645">Protease</keyword>
<feature type="region of interest" description="Disordered" evidence="8">
    <location>
        <begin position="1"/>
        <end position="68"/>
    </location>
</feature>
<evidence type="ECO:0000256" key="5">
    <source>
        <dbReference type="ARBA" id="ARBA00023049"/>
    </source>
</evidence>
<accession>A0ABP0F7I9</accession>
<dbReference type="InterPro" id="IPR024079">
    <property type="entry name" value="MetalloPept_cat_dom_sf"/>
</dbReference>
<sequence length="789" mass="88410">MASSSNLGEANAGIASDTEEDDHEHEKVDETTAEVASDTKEDDHNVETINETTVEVASDTKEDDQDVEILNETAIEIASDTKEDDQEQDIVPVDATAVEITPATTEEDHNPEIVDEMAVEIASDTKKDDQEQGMVDKMTVKFAPDTKEDDHGQRKVDESTVEIDLDKKRVDHKPKEANETTVEIALDTKDVVNGKTERAEIIRKASMAVCAAFLAGSLGLFIFSVQGLPAPGDVCRNISEAKRTGRHIDIASSPIQLNLCSLKRCRFDIKSCSEECPFGYKSDEKNCPNSCECQESGLFQGDVQFVKEEIPLMTKMFTSEEEEFSSHFDLIDDIASNAKIYSWGIGETTINVLYDSQLGNETILAIKGILRSFQYKTCIKFQQIENEVGSYVYVTKGDFCSAGIGLRTKKNTVFVSEHCIGSPGIEHLFMHVLGFDHEQTRADRDGHVKIDWKNIIPGRKSAFGKLNHRYWLDFDIEYNGQSLMHFPHNAFAKQDRKPTISGKNGMKIRGQKKNDLFIGLRDTDYLKIKTLYRCPDDGGKSKAAHWSEWSSWSTNEDIHPKCRRERKCYLNGRNGTFGVCVTLTHEVAKVEIASINNCEQAKDWKVPTTNRTGRAFVSGGFKIPEVREELFNGTPVAINSHLCMNGRLISGHFTYDWRSDLLCHMDDGFIRIFAGTKKGMYSDIVWEGSTSFCRFDEEAELIAGDVSGDFKDDLLCRHSDGSIEVLVQKDSIFFGEPDWEGDFPGCVEKSTQVYLEDVNGDSKADLLCSPKTGVELQDIYISDFEELPY</sequence>
<dbReference type="SUPFAM" id="SSF69318">
    <property type="entry name" value="Integrin alpha N-terminal domain"/>
    <property type="match status" value="1"/>
</dbReference>
<dbReference type="PRINTS" id="PR00480">
    <property type="entry name" value="ASTACIN"/>
</dbReference>
<dbReference type="Pfam" id="PF01400">
    <property type="entry name" value="Astacin"/>
    <property type="match status" value="1"/>
</dbReference>
<name>A0ABP0F7I9_CLALP</name>
<evidence type="ECO:0000259" key="10">
    <source>
        <dbReference type="PROSITE" id="PS51864"/>
    </source>
</evidence>
<dbReference type="InterPro" id="IPR004094">
    <property type="entry name" value="Antistasin-like"/>
</dbReference>
<comment type="caution">
    <text evidence="11">The sequence shown here is derived from an EMBL/GenBank/DDBJ whole genome shotgun (WGS) entry which is preliminary data.</text>
</comment>
<proteinExistence type="predicted"/>
<dbReference type="PROSITE" id="PS51252">
    <property type="entry name" value="ANTISTASIN"/>
    <property type="match status" value="1"/>
</dbReference>
<dbReference type="PANTHER" id="PTHR10127">
    <property type="entry name" value="DISCOIDIN, CUB, EGF, LAMININ , AND ZINC METALLOPROTEASE DOMAIN CONTAINING"/>
    <property type="match status" value="1"/>
</dbReference>
<evidence type="ECO:0000259" key="9">
    <source>
        <dbReference type="PROSITE" id="PS51252"/>
    </source>
</evidence>
<reference evidence="11 12" key="1">
    <citation type="submission" date="2024-02" db="EMBL/GenBank/DDBJ databases">
        <authorList>
            <person name="Daric V."/>
            <person name="Darras S."/>
        </authorList>
    </citation>
    <scope>NUCLEOTIDE SEQUENCE [LARGE SCALE GENOMIC DNA]</scope>
</reference>
<evidence type="ECO:0000256" key="8">
    <source>
        <dbReference type="SAM" id="MobiDB-lite"/>
    </source>
</evidence>
<evidence type="ECO:0000256" key="7">
    <source>
        <dbReference type="RuleBase" id="RU361183"/>
    </source>
</evidence>
<dbReference type="PANTHER" id="PTHR10127:SF780">
    <property type="entry name" value="METALLOENDOPEPTIDASE"/>
    <property type="match status" value="1"/>
</dbReference>
<organism evidence="11 12">
    <name type="scientific">Clavelina lepadiformis</name>
    <name type="common">Light-bulb sea squirt</name>
    <name type="synonym">Ascidia lepadiformis</name>
    <dbReference type="NCBI Taxonomy" id="159417"/>
    <lineage>
        <taxon>Eukaryota</taxon>
        <taxon>Metazoa</taxon>
        <taxon>Chordata</taxon>
        <taxon>Tunicata</taxon>
        <taxon>Ascidiacea</taxon>
        <taxon>Aplousobranchia</taxon>
        <taxon>Clavelinidae</taxon>
        <taxon>Clavelina</taxon>
    </lineage>
</organism>
<feature type="domain" description="Antistasin-like" evidence="9">
    <location>
        <begin position="266"/>
        <end position="293"/>
    </location>
</feature>
<feature type="binding site" evidence="6">
    <location>
        <position position="427"/>
    </location>
    <ligand>
        <name>Zn(2+)</name>
        <dbReference type="ChEBI" id="CHEBI:29105"/>
        <note>catalytic</note>
    </ligand>
</feature>
<comment type="caution">
    <text evidence="6">Lacks conserved residue(s) required for the propagation of feature annotation.</text>
</comment>
<dbReference type="Gene3D" id="3.40.390.10">
    <property type="entry name" value="Collagenase (Catalytic Domain)"/>
    <property type="match status" value="1"/>
</dbReference>
<evidence type="ECO:0000256" key="1">
    <source>
        <dbReference type="ARBA" id="ARBA00022670"/>
    </source>
</evidence>
<dbReference type="InterPro" id="IPR001506">
    <property type="entry name" value="Peptidase_M12A"/>
</dbReference>
<evidence type="ECO:0000256" key="6">
    <source>
        <dbReference type="PROSITE-ProRule" id="PRU01211"/>
    </source>
</evidence>
<dbReference type="InterPro" id="IPR028994">
    <property type="entry name" value="Integrin_alpha_N"/>
</dbReference>
<evidence type="ECO:0000313" key="11">
    <source>
        <dbReference type="EMBL" id="CAK8674736.1"/>
    </source>
</evidence>
<feature type="domain" description="Peptidase M12A" evidence="10">
    <location>
        <begin position="338"/>
        <end position="535"/>
    </location>
</feature>
<dbReference type="PROSITE" id="PS51864">
    <property type="entry name" value="ASTACIN"/>
    <property type="match status" value="1"/>
</dbReference>
<keyword evidence="12" id="KW-1185">Reference proteome</keyword>
<gene>
    <name evidence="11" type="ORF">CVLEPA_LOCUS4406</name>
</gene>
<evidence type="ECO:0000256" key="3">
    <source>
        <dbReference type="ARBA" id="ARBA00022801"/>
    </source>
</evidence>
<evidence type="ECO:0000256" key="4">
    <source>
        <dbReference type="ARBA" id="ARBA00022833"/>
    </source>
</evidence>
<dbReference type="SUPFAM" id="SSF55486">
    <property type="entry name" value="Metalloproteases ('zincins'), catalytic domain"/>
    <property type="match status" value="1"/>
</dbReference>
<dbReference type="SMART" id="SM00235">
    <property type="entry name" value="ZnMc"/>
    <property type="match status" value="1"/>
</dbReference>
<keyword evidence="3 7" id="KW-0378">Hydrolase</keyword>
<dbReference type="EMBL" id="CAWYQH010000013">
    <property type="protein sequence ID" value="CAK8674736.1"/>
    <property type="molecule type" value="Genomic_DNA"/>
</dbReference>
<keyword evidence="5 7" id="KW-0482">Metalloprotease</keyword>
<dbReference type="Proteomes" id="UP001642483">
    <property type="component" value="Unassembled WGS sequence"/>
</dbReference>